<dbReference type="GO" id="GO:0016020">
    <property type="term" value="C:membrane"/>
    <property type="evidence" value="ECO:0007669"/>
    <property type="project" value="TreeGrafter"/>
</dbReference>
<dbReference type="Gene3D" id="3.30.70.3490">
    <property type="match status" value="1"/>
</dbReference>
<evidence type="ECO:0000256" key="3">
    <source>
        <dbReference type="ARBA" id="ARBA00023055"/>
    </source>
</evidence>
<dbReference type="GO" id="GO:0006869">
    <property type="term" value="P:lipid transport"/>
    <property type="evidence" value="ECO:0007669"/>
    <property type="project" value="UniProtKB-KW"/>
</dbReference>
<evidence type="ECO:0000256" key="1">
    <source>
        <dbReference type="ARBA" id="ARBA00008842"/>
    </source>
</evidence>
<dbReference type="FunFam" id="1.10.287.2720:FF:000001">
    <property type="entry name" value="Oxysterol-binding OBPalpha"/>
    <property type="match status" value="1"/>
</dbReference>
<evidence type="ECO:0000256" key="6">
    <source>
        <dbReference type="SAM" id="MobiDB-lite"/>
    </source>
</evidence>
<dbReference type="SUPFAM" id="SSF144000">
    <property type="entry name" value="Oxysterol-binding protein-like"/>
    <property type="match status" value="1"/>
</dbReference>
<comment type="similarity">
    <text evidence="1 5">Belongs to the OSBP family.</text>
</comment>
<evidence type="ECO:0000313" key="7">
    <source>
        <dbReference type="EMBL" id="OLL24592.1"/>
    </source>
</evidence>
<name>A0A1U7LPW9_NEOID</name>
<protein>
    <submittedName>
        <fullName evidence="7">Oxysterol-binding</fullName>
    </submittedName>
</protein>
<proteinExistence type="inferred from homology"/>
<dbReference type="FunFam" id="2.40.160.120:FF:000007">
    <property type="entry name" value="Oxysterol binding protein"/>
    <property type="match status" value="1"/>
</dbReference>
<sequence>MRHFFGSASSTSPTKDKVDAGPDVDELEEDGKVVSTQGIILMYPEYHPRDHYPGMDLTRVTLPTFVLEPKSMLERITNFMCHPDLLLHIPSIDDPVARFVEVIRFYMSGWYLRPKGAKKPLNPVLGEHFSCKWIFHDGSAAFYLSEQVSHHPPISAYFYMAPKQGIRIDGCLVPKSRFLGNSAATIMEGKAYMSFNQYPGELYAISQPNVYARGILFGRMRLEFGDSVMVECEKTDLIANIEFKTKGFISGTYDAISGKIQRKSTGDVLFELSGKWSDQLYIKDTQNGGERELLFDTTTAVASPPIVRLEEEQEERESRRLWKAVTSAIIARDQVTATDAKGAIEDRQREESRTREAEGIDWEPRFFVRQDNNDYTLRHKIISTDPKAVSKEIENIIGISSHSQLHRFHPCKNKHGKTSSSDLSVCMMDDGVGKMSLHS</sequence>
<dbReference type="PANTHER" id="PTHR10972:SF102">
    <property type="entry name" value="OXYSTEROL-BINDING PROTEIN"/>
    <property type="match status" value="1"/>
</dbReference>
<dbReference type="OMA" id="AMYISEQ"/>
<keyword evidence="8" id="KW-1185">Reference proteome</keyword>
<organism evidence="7 8">
    <name type="scientific">Neolecta irregularis (strain DAH-3)</name>
    <dbReference type="NCBI Taxonomy" id="1198029"/>
    <lineage>
        <taxon>Eukaryota</taxon>
        <taxon>Fungi</taxon>
        <taxon>Dikarya</taxon>
        <taxon>Ascomycota</taxon>
        <taxon>Taphrinomycotina</taxon>
        <taxon>Neolectales</taxon>
        <taxon>Neolectaceae</taxon>
        <taxon>Neolecta</taxon>
    </lineage>
</organism>
<dbReference type="GO" id="GO:0032541">
    <property type="term" value="C:cortical endoplasmic reticulum"/>
    <property type="evidence" value="ECO:0007669"/>
    <property type="project" value="TreeGrafter"/>
</dbReference>
<dbReference type="GO" id="GO:0061024">
    <property type="term" value="P:membrane organization"/>
    <property type="evidence" value="ECO:0007669"/>
    <property type="project" value="UniProtKB-ARBA"/>
</dbReference>
<evidence type="ECO:0000256" key="2">
    <source>
        <dbReference type="ARBA" id="ARBA00022448"/>
    </source>
</evidence>
<dbReference type="Gene3D" id="1.10.287.2720">
    <property type="match status" value="1"/>
</dbReference>
<evidence type="ECO:0000256" key="4">
    <source>
        <dbReference type="ARBA" id="ARBA00023121"/>
    </source>
</evidence>
<feature type="region of interest" description="Disordered" evidence="6">
    <location>
        <begin position="1"/>
        <end position="28"/>
    </location>
</feature>
<dbReference type="InterPro" id="IPR000648">
    <property type="entry name" value="Oxysterol-bd"/>
</dbReference>
<accession>A0A1U7LPW9</accession>
<evidence type="ECO:0000256" key="5">
    <source>
        <dbReference type="RuleBase" id="RU003844"/>
    </source>
</evidence>
<keyword evidence="3" id="KW-0445">Lipid transport</keyword>
<dbReference type="GO" id="GO:0032934">
    <property type="term" value="F:sterol binding"/>
    <property type="evidence" value="ECO:0007669"/>
    <property type="project" value="TreeGrafter"/>
</dbReference>
<gene>
    <name evidence="7" type="ORF">NEOLI_003346</name>
</gene>
<comment type="caution">
    <text evidence="7">The sequence shown here is derived from an EMBL/GenBank/DDBJ whole genome shotgun (WGS) entry which is preliminary data.</text>
</comment>
<dbReference type="GO" id="GO:0005829">
    <property type="term" value="C:cytosol"/>
    <property type="evidence" value="ECO:0007669"/>
    <property type="project" value="TreeGrafter"/>
</dbReference>
<dbReference type="AlphaFoldDB" id="A0A1U7LPW9"/>
<dbReference type="Pfam" id="PF01237">
    <property type="entry name" value="Oxysterol_BP"/>
    <property type="match status" value="1"/>
</dbReference>
<keyword evidence="2" id="KW-0813">Transport</keyword>
<reference evidence="7 8" key="1">
    <citation type="submission" date="2016-04" db="EMBL/GenBank/DDBJ databases">
        <title>Evolutionary innovation and constraint leading to complex multicellularity in the Ascomycota.</title>
        <authorList>
            <person name="Cisse O."/>
            <person name="Nguyen A."/>
            <person name="Hewitt D.A."/>
            <person name="Jedd G."/>
            <person name="Stajich J.E."/>
        </authorList>
    </citation>
    <scope>NUCLEOTIDE SEQUENCE [LARGE SCALE GENOMIC DNA]</scope>
    <source>
        <strain evidence="7 8">DAH-3</strain>
    </source>
</reference>
<dbReference type="OrthoDB" id="14833at2759"/>
<dbReference type="STRING" id="1198029.A0A1U7LPW9"/>
<dbReference type="Proteomes" id="UP000186594">
    <property type="component" value="Unassembled WGS sequence"/>
</dbReference>
<dbReference type="Gene3D" id="2.40.160.120">
    <property type="match status" value="1"/>
</dbReference>
<dbReference type="InterPro" id="IPR018494">
    <property type="entry name" value="Oxysterol-bd_CS"/>
</dbReference>
<evidence type="ECO:0000313" key="8">
    <source>
        <dbReference type="Proteomes" id="UP000186594"/>
    </source>
</evidence>
<keyword evidence="4" id="KW-0446">Lipid-binding</keyword>
<dbReference type="PROSITE" id="PS01013">
    <property type="entry name" value="OSBP"/>
    <property type="match status" value="1"/>
</dbReference>
<dbReference type="InterPro" id="IPR037239">
    <property type="entry name" value="OSBP_sf"/>
</dbReference>
<dbReference type="EMBL" id="LXFE01000720">
    <property type="protein sequence ID" value="OLL24592.1"/>
    <property type="molecule type" value="Genomic_DNA"/>
</dbReference>
<dbReference type="PANTHER" id="PTHR10972">
    <property type="entry name" value="OXYSTEROL-BINDING PROTEIN-RELATED"/>
    <property type="match status" value="1"/>
</dbReference>